<feature type="compositionally biased region" description="Basic and acidic residues" evidence="1">
    <location>
        <begin position="66"/>
        <end position="126"/>
    </location>
</feature>
<feature type="region of interest" description="Disordered" evidence="1">
    <location>
        <begin position="1"/>
        <end position="126"/>
    </location>
</feature>
<name>A0A8X6URI0_NEPPI</name>
<evidence type="ECO:0000256" key="1">
    <source>
        <dbReference type="SAM" id="MobiDB-lite"/>
    </source>
</evidence>
<proteinExistence type="predicted"/>
<dbReference type="Proteomes" id="UP000887013">
    <property type="component" value="Unassembled WGS sequence"/>
</dbReference>
<organism evidence="2 3">
    <name type="scientific">Nephila pilipes</name>
    <name type="common">Giant wood spider</name>
    <name type="synonym">Nephila maculata</name>
    <dbReference type="NCBI Taxonomy" id="299642"/>
    <lineage>
        <taxon>Eukaryota</taxon>
        <taxon>Metazoa</taxon>
        <taxon>Ecdysozoa</taxon>
        <taxon>Arthropoda</taxon>
        <taxon>Chelicerata</taxon>
        <taxon>Arachnida</taxon>
        <taxon>Araneae</taxon>
        <taxon>Araneomorphae</taxon>
        <taxon>Entelegynae</taxon>
        <taxon>Araneoidea</taxon>
        <taxon>Nephilidae</taxon>
        <taxon>Nephila</taxon>
    </lineage>
</organism>
<reference evidence="2" key="1">
    <citation type="submission" date="2020-08" db="EMBL/GenBank/DDBJ databases">
        <title>Multicomponent nature underlies the extraordinary mechanical properties of spider dragline silk.</title>
        <authorList>
            <person name="Kono N."/>
            <person name="Nakamura H."/>
            <person name="Mori M."/>
            <person name="Yoshida Y."/>
            <person name="Ohtoshi R."/>
            <person name="Malay A.D."/>
            <person name="Moran D.A.P."/>
            <person name="Tomita M."/>
            <person name="Numata K."/>
            <person name="Arakawa K."/>
        </authorList>
    </citation>
    <scope>NUCLEOTIDE SEQUENCE</scope>
</reference>
<dbReference type="EMBL" id="BMAW01132229">
    <property type="protein sequence ID" value="GFU42656.1"/>
    <property type="molecule type" value="Genomic_DNA"/>
</dbReference>
<protein>
    <submittedName>
        <fullName evidence="2">Uncharacterized protein</fullName>
    </submittedName>
</protein>
<keyword evidence="3" id="KW-1185">Reference proteome</keyword>
<gene>
    <name evidence="2" type="ORF">NPIL_531401</name>
</gene>
<evidence type="ECO:0000313" key="3">
    <source>
        <dbReference type="Proteomes" id="UP000887013"/>
    </source>
</evidence>
<comment type="caution">
    <text evidence="2">The sequence shown here is derived from an EMBL/GenBank/DDBJ whole genome shotgun (WGS) entry which is preliminary data.</text>
</comment>
<accession>A0A8X6URI0</accession>
<sequence length="126" mass="14187">MMILHKLASNNKSSRVREKSRPRKSSSAGAYREHSNEKTTQTIFKKGEQKHPQSLHISGENVKGGKQRESETRKSNRSHKEDDPGEEIHNKGHKTDTKNASRRAPEGERCDAPRLVGERPSSESST</sequence>
<evidence type="ECO:0000313" key="2">
    <source>
        <dbReference type="EMBL" id="GFU42656.1"/>
    </source>
</evidence>
<dbReference type="AlphaFoldDB" id="A0A8X6URI0"/>